<keyword evidence="2" id="KW-1185">Reference proteome</keyword>
<protein>
    <recommendedName>
        <fullName evidence="3">DoxX family protein</fullName>
    </recommendedName>
</protein>
<organism evidence="1 2">
    <name type="scientific">Nocardioides caeni</name>
    <dbReference type="NCBI Taxonomy" id="574700"/>
    <lineage>
        <taxon>Bacteria</taxon>
        <taxon>Bacillati</taxon>
        <taxon>Actinomycetota</taxon>
        <taxon>Actinomycetes</taxon>
        <taxon>Propionibacteriales</taxon>
        <taxon>Nocardioidaceae</taxon>
        <taxon>Nocardioides</taxon>
    </lineage>
</organism>
<comment type="caution">
    <text evidence="1">The sequence shown here is derived from an EMBL/GenBank/DDBJ whole genome shotgun (WGS) entry which is preliminary data.</text>
</comment>
<dbReference type="PANTHER" id="PTHR36974">
    <property type="entry name" value="MEMBRANE PROTEIN-RELATED"/>
    <property type="match status" value="1"/>
</dbReference>
<sequence>MSASSLPRAAKVVAGAFTVSGIVHLVKPDVFEVGMPSWVPAHREVIVASGVAELACAAGLAFPPTRRLAGYASAALLVGVYPANLQMAADALKTDNTGLKALMLARLPLQWPMIKGVLAAGKSA</sequence>
<evidence type="ECO:0008006" key="3">
    <source>
        <dbReference type="Google" id="ProtNLM"/>
    </source>
</evidence>
<dbReference type="OrthoDB" id="3267646at2"/>
<dbReference type="PANTHER" id="PTHR36974:SF1">
    <property type="entry name" value="DOXX FAMILY MEMBRANE PROTEIN"/>
    <property type="match status" value="1"/>
</dbReference>
<dbReference type="RefSeq" id="WP_136561690.1">
    <property type="nucleotide sequence ID" value="NZ_BAABLS010000001.1"/>
</dbReference>
<name>A0A4S8NME1_9ACTN</name>
<dbReference type="EMBL" id="STGW01000002">
    <property type="protein sequence ID" value="THV17755.1"/>
    <property type="molecule type" value="Genomic_DNA"/>
</dbReference>
<dbReference type="Proteomes" id="UP000307087">
    <property type="component" value="Unassembled WGS sequence"/>
</dbReference>
<dbReference type="AlphaFoldDB" id="A0A4S8NME1"/>
<gene>
    <name evidence="1" type="ORF">E9934_04605</name>
</gene>
<evidence type="ECO:0000313" key="2">
    <source>
        <dbReference type="Proteomes" id="UP000307087"/>
    </source>
</evidence>
<accession>A0A4S8NME1</accession>
<proteinExistence type="predicted"/>
<reference evidence="1 2" key="1">
    <citation type="journal article" date="2009" name="Int. J. Syst. Evol. Microbiol.">
        <title>Nocardioides caeni sp. nov., isolated from wastewater.</title>
        <authorList>
            <person name="Yoon J.H."/>
            <person name="Kang S.J."/>
            <person name="Park S."/>
            <person name="Kim W."/>
            <person name="Oh T.K."/>
        </authorList>
    </citation>
    <scope>NUCLEOTIDE SEQUENCE [LARGE SCALE GENOMIC DNA]</scope>
    <source>
        <strain evidence="1 2">DSM 23134</strain>
    </source>
</reference>
<evidence type="ECO:0000313" key="1">
    <source>
        <dbReference type="EMBL" id="THV17755.1"/>
    </source>
</evidence>